<dbReference type="PANTHER" id="PTHR42724">
    <property type="entry name" value="TETRAACYLDISACCHARIDE 4'-KINASE"/>
    <property type="match status" value="1"/>
</dbReference>
<gene>
    <name evidence="13" type="primary">lpxK</name>
    <name evidence="14" type="ORF">SAMN05660859_2497</name>
</gene>
<evidence type="ECO:0000256" key="10">
    <source>
        <dbReference type="ARBA" id="ARBA00022840"/>
    </source>
</evidence>
<evidence type="ECO:0000256" key="3">
    <source>
        <dbReference type="ARBA" id="ARBA00012071"/>
    </source>
</evidence>
<organism evidence="14 15">
    <name type="scientific">Ancylobacter rudongensis</name>
    <dbReference type="NCBI Taxonomy" id="177413"/>
    <lineage>
        <taxon>Bacteria</taxon>
        <taxon>Pseudomonadati</taxon>
        <taxon>Pseudomonadota</taxon>
        <taxon>Alphaproteobacteria</taxon>
        <taxon>Hyphomicrobiales</taxon>
        <taxon>Xanthobacteraceae</taxon>
        <taxon>Ancylobacter</taxon>
    </lineage>
</organism>
<dbReference type="PANTHER" id="PTHR42724:SF1">
    <property type="entry name" value="TETRAACYLDISACCHARIDE 4'-KINASE, MITOCHONDRIAL-RELATED"/>
    <property type="match status" value="1"/>
</dbReference>
<keyword evidence="15" id="KW-1185">Reference proteome</keyword>
<evidence type="ECO:0000256" key="4">
    <source>
        <dbReference type="ARBA" id="ARBA00016436"/>
    </source>
</evidence>
<dbReference type="SUPFAM" id="SSF52540">
    <property type="entry name" value="P-loop containing nucleoside triphosphate hydrolases"/>
    <property type="match status" value="1"/>
</dbReference>
<evidence type="ECO:0000256" key="11">
    <source>
        <dbReference type="ARBA" id="ARBA00023098"/>
    </source>
</evidence>
<comment type="catalytic activity">
    <reaction evidence="13">
        <text>a lipid A disaccharide + ATP = a lipid IVA + ADP + H(+)</text>
        <dbReference type="Rhea" id="RHEA:67840"/>
        <dbReference type="ChEBI" id="CHEBI:15378"/>
        <dbReference type="ChEBI" id="CHEBI:30616"/>
        <dbReference type="ChEBI" id="CHEBI:176343"/>
        <dbReference type="ChEBI" id="CHEBI:176425"/>
        <dbReference type="ChEBI" id="CHEBI:456216"/>
        <dbReference type="EC" id="2.7.1.130"/>
    </reaction>
</comment>
<evidence type="ECO:0000256" key="7">
    <source>
        <dbReference type="ARBA" id="ARBA00022679"/>
    </source>
</evidence>
<evidence type="ECO:0000256" key="6">
    <source>
        <dbReference type="ARBA" id="ARBA00022556"/>
    </source>
</evidence>
<keyword evidence="10 13" id="KW-0067">ATP-binding</keyword>
<dbReference type="Proteomes" id="UP000198889">
    <property type="component" value="Unassembled WGS sequence"/>
</dbReference>
<evidence type="ECO:0000256" key="1">
    <source>
        <dbReference type="ARBA" id="ARBA00002274"/>
    </source>
</evidence>
<comment type="pathway">
    <text evidence="2 13">Glycolipid biosynthesis; lipid IV(A) biosynthesis; lipid IV(A) from (3R)-3-hydroxytetradecanoyl-[acyl-carrier-protein] and UDP-N-acetyl-alpha-D-glucosamine: step 6/6.</text>
</comment>
<evidence type="ECO:0000256" key="13">
    <source>
        <dbReference type="HAMAP-Rule" id="MF_00409"/>
    </source>
</evidence>
<accession>A0A1G4STL2</accession>
<dbReference type="NCBIfam" id="TIGR00682">
    <property type="entry name" value="lpxK"/>
    <property type="match status" value="1"/>
</dbReference>
<dbReference type="GO" id="GO:0009245">
    <property type="term" value="P:lipid A biosynthetic process"/>
    <property type="evidence" value="ECO:0007669"/>
    <property type="project" value="UniProtKB-UniRule"/>
</dbReference>
<name>A0A1G4STL2_9HYPH</name>
<evidence type="ECO:0000313" key="15">
    <source>
        <dbReference type="Proteomes" id="UP000198889"/>
    </source>
</evidence>
<keyword evidence="9 13" id="KW-0418">Kinase</keyword>
<dbReference type="HAMAP" id="MF_00409">
    <property type="entry name" value="LpxK"/>
    <property type="match status" value="1"/>
</dbReference>
<dbReference type="InterPro" id="IPR003758">
    <property type="entry name" value="LpxK"/>
</dbReference>
<dbReference type="Pfam" id="PF02606">
    <property type="entry name" value="LpxK"/>
    <property type="match status" value="1"/>
</dbReference>
<comment type="function">
    <text evidence="1 13">Transfers the gamma-phosphate of ATP to the 4'-position of a tetraacyldisaccharide 1-phosphate intermediate (termed DS-1-P) to form tetraacyldisaccharide 1,4'-bis-phosphate (lipid IVA).</text>
</comment>
<feature type="binding site" evidence="13">
    <location>
        <begin position="52"/>
        <end position="59"/>
    </location>
    <ligand>
        <name>ATP</name>
        <dbReference type="ChEBI" id="CHEBI:30616"/>
    </ligand>
</feature>
<dbReference type="UniPathway" id="UPA00359">
    <property type="reaction ID" value="UER00482"/>
</dbReference>
<dbReference type="InterPro" id="IPR027417">
    <property type="entry name" value="P-loop_NTPase"/>
</dbReference>
<dbReference type="GO" id="GO:0005886">
    <property type="term" value="C:plasma membrane"/>
    <property type="evidence" value="ECO:0007669"/>
    <property type="project" value="TreeGrafter"/>
</dbReference>
<evidence type="ECO:0000256" key="12">
    <source>
        <dbReference type="ARBA" id="ARBA00029757"/>
    </source>
</evidence>
<evidence type="ECO:0000256" key="9">
    <source>
        <dbReference type="ARBA" id="ARBA00022777"/>
    </source>
</evidence>
<dbReference type="GO" id="GO:0009244">
    <property type="term" value="P:lipopolysaccharide core region biosynthetic process"/>
    <property type="evidence" value="ECO:0007669"/>
    <property type="project" value="TreeGrafter"/>
</dbReference>
<dbReference type="STRING" id="177413.SAMN05660859_2497"/>
<evidence type="ECO:0000256" key="2">
    <source>
        <dbReference type="ARBA" id="ARBA00004870"/>
    </source>
</evidence>
<dbReference type="GO" id="GO:0009029">
    <property type="term" value="F:lipid-A 4'-kinase activity"/>
    <property type="evidence" value="ECO:0007669"/>
    <property type="project" value="UniProtKB-UniRule"/>
</dbReference>
<protein>
    <recommendedName>
        <fullName evidence="4 13">Tetraacyldisaccharide 4'-kinase</fullName>
        <ecNumber evidence="3 13">2.7.1.130</ecNumber>
    </recommendedName>
    <alternativeName>
        <fullName evidence="12 13">Lipid A 4'-kinase</fullName>
    </alternativeName>
</protein>
<keyword evidence="11 13" id="KW-0443">Lipid metabolism</keyword>
<reference evidence="15" key="1">
    <citation type="submission" date="2016-10" db="EMBL/GenBank/DDBJ databases">
        <authorList>
            <person name="Varghese N."/>
            <person name="Submissions S."/>
        </authorList>
    </citation>
    <scope>NUCLEOTIDE SEQUENCE [LARGE SCALE GENOMIC DNA]</scope>
    <source>
        <strain evidence="15">CGMCC 1.1761</strain>
    </source>
</reference>
<dbReference type="RefSeq" id="WP_244517795.1">
    <property type="nucleotide sequence ID" value="NZ_FMTP01000003.1"/>
</dbReference>
<keyword evidence="6 13" id="KW-0441">Lipid A biosynthesis</keyword>
<sequence length="339" mass="35689">MRAPAFWWRRERGRLAQLLAPLGALVGGATLARLRRPGTDVGVPVICIGNPTVGGAGKTPTVIEIARRLSLRGHKPAVLTRGYGGRLKGPVRVDPLLHGADEVGDEPLLLARSAPTFVARDRLAGAQAAAQAGADVLIMDDGFQSPALAKSLSILVIDAGVGVGNGLCLPAGPLRAPLAPQLERAQALLVIGEGAPGERAAREGYAAGIVVLRGRLAPEAQAVARLFGKRVLAYAGIGRPAKFFETLRTLGVLPVVTRAFPDHHVYTASEVQELRAQAEEMDLLLVTTEKDAMRLAGSEIGQHLIEVSDVLPVRMALEPQSAKALERMLGGLEAGPREH</sequence>
<evidence type="ECO:0000256" key="5">
    <source>
        <dbReference type="ARBA" id="ARBA00022516"/>
    </source>
</evidence>
<comment type="similarity">
    <text evidence="13">Belongs to the LpxK family.</text>
</comment>
<evidence type="ECO:0000313" key="14">
    <source>
        <dbReference type="EMBL" id="SCW72510.1"/>
    </source>
</evidence>
<dbReference type="AlphaFoldDB" id="A0A1G4STL2"/>
<keyword evidence="8 13" id="KW-0547">Nucleotide-binding</keyword>
<dbReference type="GO" id="GO:0005524">
    <property type="term" value="F:ATP binding"/>
    <property type="evidence" value="ECO:0007669"/>
    <property type="project" value="UniProtKB-UniRule"/>
</dbReference>
<dbReference type="EC" id="2.7.1.130" evidence="3 13"/>
<dbReference type="EMBL" id="FMTP01000003">
    <property type="protein sequence ID" value="SCW72510.1"/>
    <property type="molecule type" value="Genomic_DNA"/>
</dbReference>
<keyword evidence="5 13" id="KW-0444">Lipid biosynthesis</keyword>
<evidence type="ECO:0000256" key="8">
    <source>
        <dbReference type="ARBA" id="ARBA00022741"/>
    </source>
</evidence>
<keyword evidence="7 13" id="KW-0808">Transferase</keyword>
<proteinExistence type="inferred from homology"/>